<gene>
    <name evidence="1" type="ORF">RchiOBHm_Chr3g0468691</name>
</gene>
<evidence type="ECO:0000313" key="1">
    <source>
        <dbReference type="EMBL" id="PRQ43456.1"/>
    </source>
</evidence>
<sequence>MALLWGDVRSSELPIVFANKNETQRKDLSRWSFKNVTLRIRARGMNLSLYPSRLPEARGKVG</sequence>
<proteinExistence type="predicted"/>
<comment type="caution">
    <text evidence="1">The sequence shown here is derived from an EMBL/GenBank/DDBJ whole genome shotgun (WGS) entry which is preliminary data.</text>
</comment>
<name>A0A2P6RAK9_ROSCH</name>
<dbReference type="Gramene" id="PRQ43456">
    <property type="protein sequence ID" value="PRQ43456"/>
    <property type="gene ID" value="RchiOBHm_Chr3g0468691"/>
</dbReference>
<reference evidence="1 2" key="1">
    <citation type="journal article" date="2018" name="Nat. Genet.">
        <title>The Rosa genome provides new insights in the design of modern roses.</title>
        <authorList>
            <person name="Bendahmane M."/>
        </authorList>
    </citation>
    <scope>NUCLEOTIDE SEQUENCE [LARGE SCALE GENOMIC DNA]</scope>
    <source>
        <strain evidence="2">cv. Old Blush</strain>
    </source>
</reference>
<dbReference type="EMBL" id="PDCK01000041">
    <property type="protein sequence ID" value="PRQ43456.1"/>
    <property type="molecule type" value="Genomic_DNA"/>
</dbReference>
<dbReference type="Proteomes" id="UP000238479">
    <property type="component" value="Chromosome 3"/>
</dbReference>
<organism evidence="1 2">
    <name type="scientific">Rosa chinensis</name>
    <name type="common">China rose</name>
    <dbReference type="NCBI Taxonomy" id="74649"/>
    <lineage>
        <taxon>Eukaryota</taxon>
        <taxon>Viridiplantae</taxon>
        <taxon>Streptophyta</taxon>
        <taxon>Embryophyta</taxon>
        <taxon>Tracheophyta</taxon>
        <taxon>Spermatophyta</taxon>
        <taxon>Magnoliopsida</taxon>
        <taxon>eudicotyledons</taxon>
        <taxon>Gunneridae</taxon>
        <taxon>Pentapetalae</taxon>
        <taxon>rosids</taxon>
        <taxon>fabids</taxon>
        <taxon>Rosales</taxon>
        <taxon>Rosaceae</taxon>
        <taxon>Rosoideae</taxon>
        <taxon>Rosoideae incertae sedis</taxon>
        <taxon>Rosa</taxon>
    </lineage>
</organism>
<protein>
    <submittedName>
        <fullName evidence="1">Uncharacterized protein</fullName>
    </submittedName>
</protein>
<evidence type="ECO:0000313" key="2">
    <source>
        <dbReference type="Proteomes" id="UP000238479"/>
    </source>
</evidence>
<accession>A0A2P6RAK9</accession>
<dbReference type="AlphaFoldDB" id="A0A2P6RAK9"/>
<keyword evidence="2" id="KW-1185">Reference proteome</keyword>